<evidence type="ECO:0000256" key="2">
    <source>
        <dbReference type="ARBA" id="ARBA00022692"/>
    </source>
</evidence>
<keyword evidence="5" id="KW-0479">Metal-binding</keyword>
<feature type="region of interest" description="Disordered" evidence="6">
    <location>
        <begin position="581"/>
        <end position="609"/>
    </location>
</feature>
<feature type="binding site" evidence="5">
    <location>
        <position position="567"/>
    </location>
    <ligand>
        <name>(6S)-NADPHX</name>
        <dbReference type="ChEBI" id="CHEBI:64076"/>
    </ligand>
</feature>
<dbReference type="GeneID" id="98657596"/>
<reference evidence="9 10" key="1">
    <citation type="submission" date="2019-09" db="EMBL/GenBank/DDBJ databases">
        <title>Whole genome shotgun sequencing (WGS) of Ellagibacter isourolithinifaciens DSM 104140(T) and Adlercreutzia muris DSM 29508(T).</title>
        <authorList>
            <person name="Stoll D.A."/>
            <person name="Danylec N."/>
            <person name="Huch M."/>
        </authorList>
    </citation>
    <scope>NUCLEOTIDE SEQUENCE [LARGE SCALE GENOMIC DNA]</scope>
    <source>
        <strain evidence="9 10">DSM 104140</strain>
    </source>
</reference>
<keyword evidence="9" id="KW-0418">Kinase</keyword>
<feature type="binding site" evidence="5">
    <location>
        <position position="620"/>
    </location>
    <ligand>
        <name>(6S)-NADPHX</name>
        <dbReference type="ChEBI" id="CHEBI:64076"/>
    </ligand>
</feature>
<dbReference type="InterPro" id="IPR053150">
    <property type="entry name" value="Teicoplanin_resist-assoc"/>
</dbReference>
<dbReference type="InterPro" id="IPR010432">
    <property type="entry name" value="RDD"/>
</dbReference>
<keyword evidence="5" id="KW-0413">Isomerase</keyword>
<feature type="transmembrane region" description="Helical" evidence="7">
    <location>
        <begin position="40"/>
        <end position="61"/>
    </location>
</feature>
<comment type="function">
    <text evidence="5">Catalyzes the epimerization of the S- and R-forms of NAD(P)HX, a damaged form of NAD(P)H that is a result of enzymatic or heat-dependent hydration. This is a prerequisite for the S-specific NAD(P)H-hydrate dehydratase to allow the repair of both epimers of NAD(P)HX.</text>
</comment>
<feature type="transmembrane region" description="Helical" evidence="7">
    <location>
        <begin position="320"/>
        <end position="341"/>
    </location>
</feature>
<keyword evidence="5" id="KW-0520">NAD</keyword>
<comment type="catalytic activity">
    <reaction evidence="5">
        <text>(6R)-NADPHX = (6S)-NADPHX</text>
        <dbReference type="Rhea" id="RHEA:32227"/>
        <dbReference type="ChEBI" id="CHEBI:64076"/>
        <dbReference type="ChEBI" id="CHEBI:64077"/>
        <dbReference type="EC" id="5.1.99.6"/>
    </reaction>
</comment>
<dbReference type="GO" id="GO:0016301">
    <property type="term" value="F:kinase activity"/>
    <property type="evidence" value="ECO:0007669"/>
    <property type="project" value="UniProtKB-KW"/>
</dbReference>
<evidence type="ECO:0000256" key="4">
    <source>
        <dbReference type="ARBA" id="ARBA00023136"/>
    </source>
</evidence>
<dbReference type="Proteomes" id="UP000468668">
    <property type="component" value="Unassembled WGS sequence"/>
</dbReference>
<feature type="transmembrane region" description="Helical" evidence="7">
    <location>
        <begin position="6"/>
        <end position="28"/>
    </location>
</feature>
<dbReference type="GO" id="GO:0000166">
    <property type="term" value="F:nucleotide binding"/>
    <property type="evidence" value="ECO:0007669"/>
    <property type="project" value="UniProtKB-KW"/>
</dbReference>
<evidence type="ECO:0000256" key="1">
    <source>
        <dbReference type="ARBA" id="ARBA00004141"/>
    </source>
</evidence>
<keyword evidence="10" id="KW-1185">Reference proteome</keyword>
<dbReference type="GO" id="GO:0016020">
    <property type="term" value="C:membrane"/>
    <property type="evidence" value="ECO:0007669"/>
    <property type="project" value="UniProtKB-SubCell"/>
</dbReference>
<feature type="transmembrane region" description="Helical" evidence="7">
    <location>
        <begin position="139"/>
        <end position="162"/>
    </location>
</feature>
<feature type="transmembrane region" description="Helical" evidence="7">
    <location>
        <begin position="361"/>
        <end position="383"/>
    </location>
</feature>
<gene>
    <name evidence="5" type="primary">nnrE</name>
    <name evidence="9" type="ORF">F8C90_04150</name>
</gene>
<dbReference type="InterPro" id="IPR006976">
    <property type="entry name" value="VanZ-like"/>
</dbReference>
<feature type="transmembrane region" description="Helical" evidence="7">
    <location>
        <begin position="221"/>
        <end position="240"/>
    </location>
</feature>
<name>A0A6N6NM61_9ACTN</name>
<comment type="similarity">
    <text evidence="5">Belongs to the NnrE/AIBP family.</text>
</comment>
<feature type="binding site" evidence="5">
    <location>
        <begin position="475"/>
        <end position="479"/>
    </location>
    <ligand>
        <name>(6S)-NADPHX</name>
        <dbReference type="ChEBI" id="CHEBI:64076"/>
    </ligand>
</feature>
<feature type="binding site" evidence="5">
    <location>
        <position position="551"/>
    </location>
    <ligand>
        <name>K(+)</name>
        <dbReference type="ChEBI" id="CHEBI:29103"/>
    </ligand>
</feature>
<dbReference type="InterPro" id="IPR036652">
    <property type="entry name" value="YjeF_N_dom_sf"/>
</dbReference>
<dbReference type="EC" id="5.1.99.6" evidence="5"/>
<organism evidence="9 10">
    <name type="scientific">Ellagibacter isourolithinifaciens</name>
    <dbReference type="NCBI Taxonomy" id="2137581"/>
    <lineage>
        <taxon>Bacteria</taxon>
        <taxon>Bacillati</taxon>
        <taxon>Actinomycetota</taxon>
        <taxon>Coriobacteriia</taxon>
        <taxon>Eggerthellales</taxon>
        <taxon>Eggerthellaceae</taxon>
        <taxon>Ellagibacter</taxon>
    </lineage>
</organism>
<evidence type="ECO:0000256" key="6">
    <source>
        <dbReference type="SAM" id="MobiDB-lite"/>
    </source>
</evidence>
<dbReference type="PANTHER" id="PTHR36834">
    <property type="entry name" value="MEMBRANE PROTEIN-RELATED"/>
    <property type="match status" value="1"/>
</dbReference>
<comment type="caution">
    <text evidence="5">Lacks conserved residue(s) required for the propagation of feature annotation.</text>
</comment>
<dbReference type="Pfam" id="PF03853">
    <property type="entry name" value="YjeF_N"/>
    <property type="match status" value="1"/>
</dbReference>
<dbReference type="RefSeq" id="WP_158049198.1">
    <property type="nucleotide sequence ID" value="NZ_WAJR01000007.1"/>
</dbReference>
<comment type="subcellular location">
    <subcellularLocation>
        <location evidence="1">Membrane</location>
        <topology evidence="1">Multi-pass membrane protein</topology>
    </subcellularLocation>
</comment>
<dbReference type="Gene3D" id="3.40.50.10260">
    <property type="entry name" value="YjeF N-terminal domain"/>
    <property type="match status" value="1"/>
</dbReference>
<evidence type="ECO:0000313" key="10">
    <source>
        <dbReference type="Proteomes" id="UP000468668"/>
    </source>
</evidence>
<keyword evidence="5" id="KW-0547">Nucleotide-binding</keyword>
<evidence type="ECO:0000256" key="3">
    <source>
        <dbReference type="ARBA" id="ARBA00022989"/>
    </source>
</evidence>
<feature type="transmembrane region" description="Helical" evidence="7">
    <location>
        <begin position="174"/>
        <end position="195"/>
    </location>
</feature>
<dbReference type="EMBL" id="WAJR01000007">
    <property type="protein sequence ID" value="KAB1641036.1"/>
    <property type="molecule type" value="Genomic_DNA"/>
</dbReference>
<feature type="transmembrane region" description="Helical" evidence="7">
    <location>
        <begin position="271"/>
        <end position="291"/>
    </location>
</feature>
<dbReference type="OrthoDB" id="4822551at2"/>
<dbReference type="GO" id="GO:0046872">
    <property type="term" value="F:metal ion binding"/>
    <property type="evidence" value="ECO:0007669"/>
    <property type="project" value="UniProtKB-KW"/>
</dbReference>
<comment type="cofactor">
    <cofactor evidence="5">
        <name>K(+)</name>
        <dbReference type="ChEBI" id="CHEBI:29103"/>
    </cofactor>
    <text evidence="5">Binds 1 potassium ion per subunit.</text>
</comment>
<keyword evidence="4 7" id="KW-0472">Membrane</keyword>
<feature type="transmembrane region" description="Helical" evidence="7">
    <location>
        <begin position="110"/>
        <end position="132"/>
    </location>
</feature>
<evidence type="ECO:0000256" key="7">
    <source>
        <dbReference type="SAM" id="Phobius"/>
    </source>
</evidence>
<dbReference type="AlphaFoldDB" id="A0A6N6NM61"/>
<dbReference type="PROSITE" id="PS51385">
    <property type="entry name" value="YJEF_N"/>
    <property type="match status" value="1"/>
</dbReference>
<sequence length="680" mass="73814">MNVYLSDILTACILFPVVAFLITVPYMIYQYRRRGSVPKLHTAIVYSFVFYLTCAYFLVLLPLPADRTAYVAYAATPQLVPFNFVHEFLAETTFSPSDPATWLRVLRDPYIYEAFFNVLLLLPLGAYLRYYFRRRWWQALIIGFLVTLSFETTQLTGLWGIYEHPYRLFDVDDLIQNTLGAMVGFWLAGPAMRTLPDLRTANLRAAEAGLSASVTRRALSFALDSALTAALAVGSIYLVYRSGLVAAPIGAKATAAQALEATTAQISDALLPARLCILIALVIVFFIVPVVTRGRTPAQALLHLRIVRTGARRASWYHYLARYGLLFVFIWIPWGLFTLLTEVGGSSIGSEAGTLATFASQNTEACIAVLAVFTVAWVVSLIVRGVRAASGRAPFVMLNGMLSRTRIMTESGLAAERARLSALSVDDVRKLEQLIAEGGISLASLMRCAGEAVADEVRTWAGGPVRVCVLTGSGNNGGDGWVCAESLARSGYPVTLITPKTAEELTAEPARTEARSSLKRTLEGEFPLTVAVAPEADDAARALDEAEVVVDAILGTGFTGSSLREPYATWISLANLRRFKGPRGKGRGAHRARTGKPSKRASGTTLRDRRKDAPFAVAVDVPSGYSAQAATWADPCFCADVTVTMLAMKPGLIASGAERFCGQVKLAELVDTAPYREKLG</sequence>
<feature type="compositionally biased region" description="Basic residues" evidence="6">
    <location>
        <begin position="581"/>
        <end position="599"/>
    </location>
</feature>
<keyword evidence="5" id="KW-0630">Potassium</keyword>
<dbReference type="GO" id="GO:0052856">
    <property type="term" value="F:NAD(P)HX epimerase activity"/>
    <property type="evidence" value="ECO:0007669"/>
    <property type="project" value="UniProtKB-UniRule"/>
</dbReference>
<accession>A0A6N6NM61</accession>
<dbReference type="InterPro" id="IPR004443">
    <property type="entry name" value="YjeF_N_dom"/>
</dbReference>
<proteinExistence type="inferred from homology"/>
<feature type="binding site" evidence="5">
    <location>
        <position position="623"/>
    </location>
    <ligand>
        <name>K(+)</name>
        <dbReference type="ChEBI" id="CHEBI:29103"/>
    </ligand>
</feature>
<feature type="binding site" evidence="5">
    <location>
        <position position="476"/>
    </location>
    <ligand>
        <name>K(+)</name>
        <dbReference type="ChEBI" id="CHEBI:29103"/>
    </ligand>
</feature>
<comment type="catalytic activity">
    <reaction evidence="5">
        <text>(6R)-NADHX = (6S)-NADHX</text>
        <dbReference type="Rhea" id="RHEA:32215"/>
        <dbReference type="ChEBI" id="CHEBI:64074"/>
        <dbReference type="ChEBI" id="CHEBI:64075"/>
        <dbReference type="EC" id="5.1.99.6"/>
    </reaction>
</comment>
<keyword evidence="5" id="KW-0521">NADP</keyword>
<dbReference type="Pfam" id="PF06271">
    <property type="entry name" value="RDD"/>
    <property type="match status" value="1"/>
</dbReference>
<keyword evidence="9" id="KW-0808">Transferase</keyword>
<keyword evidence="2 7" id="KW-0812">Transmembrane</keyword>
<feature type="domain" description="YjeF N-terminal" evidence="8">
    <location>
        <begin position="428"/>
        <end position="677"/>
    </location>
</feature>
<dbReference type="HAMAP" id="MF_01966">
    <property type="entry name" value="NADHX_epimerase"/>
    <property type="match status" value="1"/>
</dbReference>
<dbReference type="SUPFAM" id="SSF64153">
    <property type="entry name" value="YjeF N-terminal domain-like"/>
    <property type="match status" value="1"/>
</dbReference>
<comment type="caution">
    <text evidence="9">The sequence shown here is derived from an EMBL/GenBank/DDBJ whole genome shotgun (WGS) entry which is preliminary data.</text>
</comment>
<evidence type="ECO:0000256" key="5">
    <source>
        <dbReference type="HAMAP-Rule" id="MF_01966"/>
    </source>
</evidence>
<evidence type="ECO:0000259" key="8">
    <source>
        <dbReference type="PROSITE" id="PS51385"/>
    </source>
</evidence>
<evidence type="ECO:0000313" key="9">
    <source>
        <dbReference type="EMBL" id="KAB1641036.1"/>
    </source>
</evidence>
<dbReference type="Pfam" id="PF04892">
    <property type="entry name" value="VanZ"/>
    <property type="match status" value="1"/>
</dbReference>
<keyword evidence="3 7" id="KW-1133">Transmembrane helix</keyword>
<protein>
    <recommendedName>
        <fullName evidence="5">NAD(P)H-hydrate epimerase</fullName>
        <ecNumber evidence="5">5.1.99.6</ecNumber>
    </recommendedName>
    <alternativeName>
        <fullName evidence="5">NAD(P)HX epimerase</fullName>
    </alternativeName>
</protein>
<dbReference type="PANTHER" id="PTHR36834:SF1">
    <property type="entry name" value="INTEGRAL MEMBRANE PROTEIN"/>
    <property type="match status" value="1"/>
</dbReference>